<proteinExistence type="predicted"/>
<keyword evidence="2" id="KW-1185">Reference proteome</keyword>
<evidence type="ECO:0000313" key="2">
    <source>
        <dbReference type="Proteomes" id="UP001500194"/>
    </source>
</evidence>
<dbReference type="GO" id="GO:0005524">
    <property type="term" value="F:ATP binding"/>
    <property type="evidence" value="ECO:0007669"/>
    <property type="project" value="TreeGrafter"/>
</dbReference>
<name>A0AAV3T0K4_9EURY</name>
<protein>
    <submittedName>
        <fullName evidence="1">Uncharacterized protein</fullName>
    </submittedName>
</protein>
<sequence>MDGDLAMADLPTARGPDFHDVLAGRASAVEAVREDGPVRILPCGRSLSGARACDLGRIEAALAAVEDEYGDVVVDCPAGLNAAVGAPLAAADACVVVTTPAPAALADALRTRELARELDAGLAAVALNRTTGEEPGEPYERAFGGPVVWIPERRAVAVAGGRGLPVVLARPDSDASEAFGRLASRVQSSAR</sequence>
<dbReference type="GO" id="GO:0005829">
    <property type="term" value="C:cytosol"/>
    <property type="evidence" value="ECO:0007669"/>
    <property type="project" value="TreeGrafter"/>
</dbReference>
<gene>
    <name evidence="1" type="ORF">GCM10009019_09520</name>
</gene>
<dbReference type="InterPro" id="IPR050625">
    <property type="entry name" value="ParA/MinD_ATPase"/>
</dbReference>
<dbReference type="GO" id="GO:0051782">
    <property type="term" value="P:negative regulation of cell division"/>
    <property type="evidence" value="ECO:0007669"/>
    <property type="project" value="TreeGrafter"/>
</dbReference>
<dbReference type="SUPFAM" id="SSF52540">
    <property type="entry name" value="P-loop containing nucleoside triphosphate hydrolases"/>
    <property type="match status" value="1"/>
</dbReference>
<dbReference type="Gene3D" id="3.40.50.300">
    <property type="entry name" value="P-loop containing nucleotide triphosphate hydrolases"/>
    <property type="match status" value="1"/>
</dbReference>
<dbReference type="AlphaFoldDB" id="A0AAV3T0K4"/>
<dbReference type="PANTHER" id="PTHR43384:SF10">
    <property type="entry name" value="ATPASE INVOLVED IN CHROMOSOME PARTITIONING, PARA_MIND FAMILY"/>
    <property type="match status" value="1"/>
</dbReference>
<reference evidence="1 2" key="1">
    <citation type="journal article" date="2019" name="Int. J. Syst. Evol. Microbiol.">
        <title>The Global Catalogue of Microorganisms (GCM) 10K type strain sequencing project: providing services to taxonomists for standard genome sequencing and annotation.</title>
        <authorList>
            <consortium name="The Broad Institute Genomics Platform"/>
            <consortium name="The Broad Institute Genome Sequencing Center for Infectious Disease"/>
            <person name="Wu L."/>
            <person name="Ma J."/>
        </authorList>
    </citation>
    <scope>NUCLEOTIDE SEQUENCE [LARGE SCALE GENOMIC DNA]</scope>
    <source>
        <strain evidence="1 2">JCM 16327</strain>
    </source>
</reference>
<accession>A0AAV3T0K4</accession>
<dbReference type="GO" id="GO:0016887">
    <property type="term" value="F:ATP hydrolysis activity"/>
    <property type="evidence" value="ECO:0007669"/>
    <property type="project" value="TreeGrafter"/>
</dbReference>
<organism evidence="1 2">
    <name type="scientific">Salarchaeum japonicum</name>
    <dbReference type="NCBI Taxonomy" id="555573"/>
    <lineage>
        <taxon>Archaea</taxon>
        <taxon>Methanobacteriati</taxon>
        <taxon>Methanobacteriota</taxon>
        <taxon>Stenosarchaea group</taxon>
        <taxon>Halobacteria</taxon>
        <taxon>Halobacteriales</taxon>
        <taxon>Halobacteriaceae</taxon>
    </lineage>
</organism>
<evidence type="ECO:0000313" key="1">
    <source>
        <dbReference type="EMBL" id="GAA0648974.1"/>
    </source>
</evidence>
<dbReference type="InterPro" id="IPR027417">
    <property type="entry name" value="P-loop_NTPase"/>
</dbReference>
<dbReference type="Proteomes" id="UP001500194">
    <property type="component" value="Unassembled WGS sequence"/>
</dbReference>
<dbReference type="PANTHER" id="PTHR43384">
    <property type="entry name" value="SEPTUM SITE-DETERMINING PROTEIN MIND HOMOLOG, CHLOROPLASTIC-RELATED"/>
    <property type="match status" value="1"/>
</dbReference>
<comment type="caution">
    <text evidence="1">The sequence shown here is derived from an EMBL/GenBank/DDBJ whole genome shotgun (WGS) entry which is preliminary data.</text>
</comment>
<dbReference type="EMBL" id="BAAADU010000002">
    <property type="protein sequence ID" value="GAA0648974.1"/>
    <property type="molecule type" value="Genomic_DNA"/>
</dbReference>
<dbReference type="GO" id="GO:0009898">
    <property type="term" value="C:cytoplasmic side of plasma membrane"/>
    <property type="evidence" value="ECO:0007669"/>
    <property type="project" value="TreeGrafter"/>
</dbReference>